<feature type="transmembrane region" description="Helical" evidence="2">
    <location>
        <begin position="259"/>
        <end position="284"/>
    </location>
</feature>
<feature type="region of interest" description="Disordered" evidence="1">
    <location>
        <begin position="455"/>
        <end position="492"/>
    </location>
</feature>
<reference evidence="5" key="1">
    <citation type="journal article" date="2010" name="Nature">
        <title>The Amphimedon queenslandica genome and the evolution of animal complexity.</title>
        <authorList>
            <person name="Srivastava M."/>
            <person name="Simakov O."/>
            <person name="Chapman J."/>
            <person name="Fahey B."/>
            <person name="Gauthier M.E."/>
            <person name="Mitros T."/>
            <person name="Richards G.S."/>
            <person name="Conaco C."/>
            <person name="Dacre M."/>
            <person name="Hellsten U."/>
            <person name="Larroux C."/>
            <person name="Putnam N.H."/>
            <person name="Stanke M."/>
            <person name="Adamska M."/>
            <person name="Darling A."/>
            <person name="Degnan S.M."/>
            <person name="Oakley T.H."/>
            <person name="Plachetzki D.C."/>
            <person name="Zhai Y."/>
            <person name="Adamski M."/>
            <person name="Calcino A."/>
            <person name="Cummins S.F."/>
            <person name="Goodstein D.M."/>
            <person name="Harris C."/>
            <person name="Jackson D.J."/>
            <person name="Leys S.P."/>
            <person name="Shu S."/>
            <person name="Woodcroft B.J."/>
            <person name="Vervoort M."/>
            <person name="Kosik K.S."/>
            <person name="Manning G."/>
            <person name="Degnan B.M."/>
            <person name="Rokhsar D.S."/>
        </authorList>
    </citation>
    <scope>NUCLEOTIDE SEQUENCE [LARGE SCALE GENOMIC DNA]</scope>
</reference>
<feature type="region of interest" description="Disordered" evidence="1">
    <location>
        <begin position="216"/>
        <end position="243"/>
    </location>
</feature>
<dbReference type="EnsemblMetazoa" id="Aqu2.1.36283_001">
    <property type="protein sequence ID" value="Aqu2.1.36283_001"/>
    <property type="gene ID" value="Aqu2.1.36283"/>
</dbReference>
<keyword evidence="5" id="KW-1185">Reference proteome</keyword>
<feature type="compositionally biased region" description="Basic and acidic residues" evidence="1">
    <location>
        <begin position="475"/>
        <end position="488"/>
    </location>
</feature>
<accession>A0A1X7V8H5</accession>
<feature type="region of interest" description="Disordered" evidence="1">
    <location>
        <begin position="355"/>
        <end position="374"/>
    </location>
</feature>
<gene>
    <name evidence="4" type="primary">100641039</name>
</gene>
<organism evidence="4">
    <name type="scientific">Amphimedon queenslandica</name>
    <name type="common">Sponge</name>
    <dbReference type="NCBI Taxonomy" id="400682"/>
    <lineage>
        <taxon>Eukaryota</taxon>
        <taxon>Metazoa</taxon>
        <taxon>Porifera</taxon>
        <taxon>Demospongiae</taxon>
        <taxon>Heteroscleromorpha</taxon>
        <taxon>Haplosclerida</taxon>
        <taxon>Niphatidae</taxon>
        <taxon>Amphimedon</taxon>
    </lineage>
</organism>
<evidence type="ECO:0008006" key="6">
    <source>
        <dbReference type="Google" id="ProtNLM"/>
    </source>
</evidence>
<keyword evidence="3" id="KW-0732">Signal</keyword>
<dbReference type="Proteomes" id="UP000007879">
    <property type="component" value="Unassembled WGS sequence"/>
</dbReference>
<evidence type="ECO:0000313" key="5">
    <source>
        <dbReference type="Proteomes" id="UP000007879"/>
    </source>
</evidence>
<feature type="chain" id="PRO_5010876048" description="CUB domain-containing protein" evidence="3">
    <location>
        <begin position="22"/>
        <end position="654"/>
    </location>
</feature>
<evidence type="ECO:0000313" key="4">
    <source>
        <dbReference type="EnsemblMetazoa" id="Aqu2.1.36283_001"/>
    </source>
</evidence>
<feature type="compositionally biased region" description="Low complexity" evidence="1">
    <location>
        <begin position="229"/>
        <end position="243"/>
    </location>
</feature>
<dbReference type="InParanoid" id="A0A1X7V8H5"/>
<keyword evidence="2" id="KW-1133">Transmembrane helix</keyword>
<evidence type="ECO:0000256" key="1">
    <source>
        <dbReference type="SAM" id="MobiDB-lite"/>
    </source>
</evidence>
<proteinExistence type="predicted"/>
<evidence type="ECO:0000256" key="2">
    <source>
        <dbReference type="SAM" id="Phobius"/>
    </source>
</evidence>
<keyword evidence="2" id="KW-0812">Transmembrane</keyword>
<dbReference type="AlphaFoldDB" id="A0A1X7V8H5"/>
<feature type="compositionally biased region" description="Basic and acidic residues" evidence="1">
    <location>
        <begin position="355"/>
        <end position="365"/>
    </location>
</feature>
<dbReference type="KEGG" id="aqu:100641039"/>
<protein>
    <recommendedName>
        <fullName evidence="6">CUB domain-containing protein</fullName>
    </recommendedName>
</protein>
<feature type="compositionally biased region" description="Polar residues" evidence="1">
    <location>
        <begin position="216"/>
        <end position="228"/>
    </location>
</feature>
<feature type="signal peptide" evidence="3">
    <location>
        <begin position="1"/>
        <end position="21"/>
    </location>
</feature>
<keyword evidence="2" id="KW-0472">Membrane</keyword>
<evidence type="ECO:0000256" key="3">
    <source>
        <dbReference type="SAM" id="SignalP"/>
    </source>
</evidence>
<dbReference type="EnsemblMetazoa" id="XM_003385307.2">
    <property type="protein sequence ID" value="XP_003385355.1"/>
    <property type="gene ID" value="LOC100641039"/>
</dbReference>
<name>A0A1X7V8H5_AMPQE</name>
<reference evidence="4" key="2">
    <citation type="submission" date="2017-05" db="UniProtKB">
        <authorList>
            <consortium name="EnsemblMetazoa"/>
        </authorList>
    </citation>
    <scope>IDENTIFICATION</scope>
</reference>
<sequence>MFQSSHSSVFILLLLATAGTSFNYCEGSTPSANVSLQVDCYESKILFRYNWKGGHDLKLVHSPNPTCYLSNGTEIPPLNSEVTLIGSKLTYNDTVPVFLQETQFPLETGAYCNWSVCMLVIINEDTHNLYITSEDYSCRLKREAVTISSSSIDQLLTTTDNYDILATPTIFQESYHLDTSPPNEIILTAALTTSRKETTATSEYYTLGETTNVKRSSVFPSGESTASVTGTSSTKNGLSSSSNAPTITSNPIARGHQNIVTYTLIGVMILILGFSLIALILSCMSIKRRKKSRRTAQVSSMNELHTATCNDNIEEARHTLSLYKDNDLNGSVVTLLQSLDSSTLLCKASSDETTKLRDSRGDGERYMTTGSSISQDSDEYKRLARSEIELRYIAGNTPAGQKSKSLSALNIDNRSPHHLLLVNERGAPLESDSSLFNVERESSESSSCSYLHTSNHEHTLHHGNNTLPVGSRTRSVRENDKEDNERNDLPQVWQPGTRAKNRMTTHNNNGPGTTIETEYIAHGEISKNGENVIVPVSLAAAGYEGRVSANNNNNNTDLKSHAHLIQLKSVSSCDSGYLETPPTSYSSQNIKSMDSDTSYCHFEDTFEEYDKTGGGAKGCGLLFASDSSLNDWKGGSTLKKQRIDNITYIDLPQY</sequence>